<dbReference type="PROSITE" id="PS50006">
    <property type="entry name" value="FHA_DOMAIN"/>
    <property type="match status" value="1"/>
</dbReference>
<reference evidence="3" key="1">
    <citation type="submission" date="2023-10" db="EMBL/GenBank/DDBJ databases">
        <title>Genome assembly of Pristionchus species.</title>
        <authorList>
            <person name="Yoshida K."/>
            <person name="Sommer R.J."/>
        </authorList>
    </citation>
    <scope>NUCLEOTIDE SEQUENCE</scope>
    <source>
        <strain evidence="3">RS0144</strain>
    </source>
</reference>
<dbReference type="InterPro" id="IPR000253">
    <property type="entry name" value="FHA_dom"/>
</dbReference>
<sequence>RVMFRLVREASRDIVLCTVDSSTTKAKIGRDPKTCTVKLGTKAVAVSREHADLLWTANGVKIVDNSSFGTFIDGVKVIKNSKLLKGGERLKIGQEEFILQKIEEVNKAAQSSELARNKPASKNSIASYFTKKDNGLPEEPQSAEVSISKILETPSDNQRSRKVASQVQSKPVRGGRKRVNPLLNLDDDDDDGVSNNMIGRVLAVETPSDSVPSPKETTPVAPVATQPTIIPATSVTQVNTTRTKKKKVSLFAKPSQRVRTHKPMGLEDDDIVELDKSDPPSYGGPTSSMDDGFVRPSIPRARARATPTQRMAGPSSRIGTMNRRDDNGSMDNSDDMMGMNASSIATQIVPPVHKTIVLTEKNAGGMVSGPPRKKVKSSLFAESERRKKMMQNNQPREKSLLDEDDNGVLNIRYDYVEPKEVIGERAYSCIENVRIMDQAAKEAKARLDKKYAHNDSESQYATAEELTSILCSSYTEEQRKEREEEEKDEEVERVGDETLDEEIKSQMVKLCDSLVVSQPLNHSMVSVNPSQAKGFKKFKKAKQGRFASQSAVFSGIIGGSDLVDFRQIHM</sequence>
<dbReference type="SMART" id="SM00240">
    <property type="entry name" value="FHA"/>
    <property type="match status" value="1"/>
</dbReference>
<proteinExistence type="predicted"/>
<feature type="domain" description="FHA" evidence="2">
    <location>
        <begin position="26"/>
        <end position="77"/>
    </location>
</feature>
<dbReference type="AlphaFoldDB" id="A0AAV5SX16"/>
<name>A0AAV5SX16_9BILA</name>
<dbReference type="Proteomes" id="UP001432027">
    <property type="component" value="Unassembled WGS sequence"/>
</dbReference>
<dbReference type="Pfam" id="PF00498">
    <property type="entry name" value="FHA"/>
    <property type="match status" value="1"/>
</dbReference>
<evidence type="ECO:0000256" key="1">
    <source>
        <dbReference type="SAM" id="MobiDB-lite"/>
    </source>
</evidence>
<dbReference type="CDD" id="cd00060">
    <property type="entry name" value="FHA"/>
    <property type="match status" value="1"/>
</dbReference>
<dbReference type="EMBL" id="BTSX01000002">
    <property type="protein sequence ID" value="GMS84630.1"/>
    <property type="molecule type" value="Genomic_DNA"/>
</dbReference>
<organism evidence="3 4">
    <name type="scientific">Pristionchus entomophagus</name>
    <dbReference type="NCBI Taxonomy" id="358040"/>
    <lineage>
        <taxon>Eukaryota</taxon>
        <taxon>Metazoa</taxon>
        <taxon>Ecdysozoa</taxon>
        <taxon>Nematoda</taxon>
        <taxon>Chromadorea</taxon>
        <taxon>Rhabditida</taxon>
        <taxon>Rhabditina</taxon>
        <taxon>Diplogasteromorpha</taxon>
        <taxon>Diplogasteroidea</taxon>
        <taxon>Neodiplogasteridae</taxon>
        <taxon>Pristionchus</taxon>
    </lineage>
</organism>
<protein>
    <recommendedName>
        <fullName evidence="2">FHA domain-containing protein</fullName>
    </recommendedName>
</protein>
<dbReference type="InterPro" id="IPR008984">
    <property type="entry name" value="SMAD_FHA_dom_sf"/>
</dbReference>
<feature type="non-terminal residue" evidence="3">
    <location>
        <position position="1"/>
    </location>
</feature>
<feature type="region of interest" description="Disordered" evidence="1">
    <location>
        <begin position="303"/>
        <end position="326"/>
    </location>
</feature>
<feature type="region of interest" description="Disordered" evidence="1">
    <location>
        <begin position="152"/>
        <end position="193"/>
    </location>
</feature>
<evidence type="ECO:0000259" key="2">
    <source>
        <dbReference type="PROSITE" id="PS50006"/>
    </source>
</evidence>
<gene>
    <name evidence="3" type="ORF">PENTCL1PPCAC_6805</name>
</gene>
<accession>A0AAV5SX16</accession>
<dbReference type="SUPFAM" id="SSF49879">
    <property type="entry name" value="SMAD/FHA domain"/>
    <property type="match status" value="1"/>
</dbReference>
<evidence type="ECO:0000313" key="4">
    <source>
        <dbReference type="Proteomes" id="UP001432027"/>
    </source>
</evidence>
<evidence type="ECO:0000313" key="3">
    <source>
        <dbReference type="EMBL" id="GMS84630.1"/>
    </source>
</evidence>
<keyword evidence="4" id="KW-1185">Reference proteome</keyword>
<comment type="caution">
    <text evidence="3">The sequence shown here is derived from an EMBL/GenBank/DDBJ whole genome shotgun (WGS) entry which is preliminary data.</text>
</comment>
<dbReference type="Gene3D" id="2.60.200.20">
    <property type="match status" value="1"/>
</dbReference>